<comment type="catalytic activity">
    <reaction evidence="2 4">
        <text>L-methionyl-[protein] + [thioredoxin]-disulfide + H2O = L-methionyl-(S)-S-oxide-[protein] + [thioredoxin]-dithiol</text>
        <dbReference type="Rhea" id="RHEA:14217"/>
        <dbReference type="Rhea" id="RHEA-COMP:10698"/>
        <dbReference type="Rhea" id="RHEA-COMP:10700"/>
        <dbReference type="Rhea" id="RHEA-COMP:12313"/>
        <dbReference type="Rhea" id="RHEA-COMP:12315"/>
        <dbReference type="ChEBI" id="CHEBI:15377"/>
        <dbReference type="ChEBI" id="CHEBI:16044"/>
        <dbReference type="ChEBI" id="CHEBI:29950"/>
        <dbReference type="ChEBI" id="CHEBI:44120"/>
        <dbReference type="ChEBI" id="CHEBI:50058"/>
        <dbReference type="EC" id="1.8.4.11"/>
    </reaction>
</comment>
<dbReference type="InterPro" id="IPR002569">
    <property type="entry name" value="Met_Sox_Rdtase_MsrA_dom"/>
</dbReference>
<reference evidence="6 7" key="1">
    <citation type="submission" date="2017-06" db="EMBL/GenBank/DDBJ databases">
        <authorList>
            <person name="Kim H.J."/>
            <person name="Triplett B.A."/>
        </authorList>
    </citation>
    <scope>NUCLEOTIDE SEQUENCE [LARGE SCALE GENOMIC DNA]</scope>
    <source>
        <strain evidence="6 7">DSM 29339</strain>
    </source>
</reference>
<comment type="function">
    <text evidence="4">Has an important function as a repair enzyme for proteins that have been inactivated by oxidation. Catalyzes the reversible oxidation-reduction of methionine sulfoxide in proteins to methionine.</text>
</comment>
<dbReference type="GO" id="GO:0033744">
    <property type="term" value="F:L-methionine:thioredoxin-disulfide S-oxidoreductase activity"/>
    <property type="evidence" value="ECO:0007669"/>
    <property type="project" value="RHEA"/>
</dbReference>
<accession>A0A239L0Q4</accession>
<evidence type="ECO:0000259" key="5">
    <source>
        <dbReference type="Pfam" id="PF01625"/>
    </source>
</evidence>
<dbReference type="Pfam" id="PF01625">
    <property type="entry name" value="PMSR"/>
    <property type="match status" value="1"/>
</dbReference>
<sequence length="235" mass="25354">MKRPEQYAYASKETVMQTVLDQVKPVILAAAIALGLSVHCTQAGAAEQQTALFAGGCFWCVEADFEGVDGVTEVVSGFAGGMVEDPTYKQVVNGGTGHYEAVEITYDPSRVTYAELVDLFLRSVDPTDAGGQFCDRGESYRTAIFAAPDQAGVANAAIAAAQAELGQQIVTPVLPASAFYPADDYHQDYYKKQDLILTRFGPRSKEKAYKLYRAACGRDERVRELWGNAAPFVGG</sequence>
<dbReference type="PANTHER" id="PTHR43774">
    <property type="entry name" value="PEPTIDE METHIONINE SULFOXIDE REDUCTASE"/>
    <property type="match status" value="1"/>
</dbReference>
<dbReference type="Gene3D" id="3.30.1060.10">
    <property type="entry name" value="Peptide methionine sulphoxide reductase MsrA"/>
    <property type="match status" value="1"/>
</dbReference>
<dbReference type="InterPro" id="IPR036509">
    <property type="entry name" value="Met_Sox_Rdtase_MsrA_sf"/>
</dbReference>
<keyword evidence="1 4" id="KW-0560">Oxidoreductase</keyword>
<evidence type="ECO:0000256" key="1">
    <source>
        <dbReference type="ARBA" id="ARBA00023002"/>
    </source>
</evidence>
<feature type="active site" evidence="4">
    <location>
        <position position="57"/>
    </location>
</feature>
<organism evidence="6 7">
    <name type="scientific">Tropicimonas sediminicola</name>
    <dbReference type="NCBI Taxonomy" id="1031541"/>
    <lineage>
        <taxon>Bacteria</taxon>
        <taxon>Pseudomonadati</taxon>
        <taxon>Pseudomonadota</taxon>
        <taxon>Alphaproteobacteria</taxon>
        <taxon>Rhodobacterales</taxon>
        <taxon>Roseobacteraceae</taxon>
        <taxon>Tropicimonas</taxon>
    </lineage>
</organism>
<feature type="domain" description="Peptide methionine sulphoxide reductase MsrA" evidence="5">
    <location>
        <begin position="50"/>
        <end position="193"/>
    </location>
</feature>
<evidence type="ECO:0000256" key="2">
    <source>
        <dbReference type="ARBA" id="ARBA00047806"/>
    </source>
</evidence>
<dbReference type="Proteomes" id="UP000198426">
    <property type="component" value="Unassembled WGS sequence"/>
</dbReference>
<dbReference type="SUPFAM" id="SSF55068">
    <property type="entry name" value="Peptide methionine sulfoxide reductase"/>
    <property type="match status" value="1"/>
</dbReference>
<dbReference type="AlphaFoldDB" id="A0A239L0Q4"/>
<evidence type="ECO:0000313" key="7">
    <source>
        <dbReference type="Proteomes" id="UP000198426"/>
    </source>
</evidence>
<protein>
    <recommendedName>
        <fullName evidence="4">Peptide methionine sulfoxide reductase MsrA</fullName>
        <shortName evidence="4">Protein-methionine-S-oxide reductase</shortName>
        <ecNumber evidence="4">1.8.4.11</ecNumber>
    </recommendedName>
    <alternativeName>
        <fullName evidence="4">Peptide-methionine (S)-S-oxide reductase</fullName>
        <shortName evidence="4">Peptide Met(O) reductase</shortName>
    </alternativeName>
</protein>
<keyword evidence="7" id="KW-1185">Reference proteome</keyword>
<comment type="similarity">
    <text evidence="4">Belongs to the MsrA Met sulfoxide reductase family.</text>
</comment>
<evidence type="ECO:0000256" key="3">
    <source>
        <dbReference type="ARBA" id="ARBA00048782"/>
    </source>
</evidence>
<gene>
    <name evidence="4" type="primary">msrA</name>
    <name evidence="6" type="ORF">SAMN05421757_108177</name>
</gene>
<comment type="catalytic activity">
    <reaction evidence="3 4">
        <text>[thioredoxin]-disulfide + L-methionine + H2O = L-methionine (S)-S-oxide + [thioredoxin]-dithiol</text>
        <dbReference type="Rhea" id="RHEA:19993"/>
        <dbReference type="Rhea" id="RHEA-COMP:10698"/>
        <dbReference type="Rhea" id="RHEA-COMP:10700"/>
        <dbReference type="ChEBI" id="CHEBI:15377"/>
        <dbReference type="ChEBI" id="CHEBI:29950"/>
        <dbReference type="ChEBI" id="CHEBI:50058"/>
        <dbReference type="ChEBI" id="CHEBI:57844"/>
        <dbReference type="ChEBI" id="CHEBI:58772"/>
        <dbReference type="EC" id="1.8.4.11"/>
    </reaction>
</comment>
<evidence type="ECO:0000313" key="6">
    <source>
        <dbReference type="EMBL" id="SNT23890.1"/>
    </source>
</evidence>
<dbReference type="PANTHER" id="PTHR43774:SF1">
    <property type="entry name" value="PEPTIDE METHIONINE SULFOXIDE REDUCTASE MSRA 2"/>
    <property type="match status" value="1"/>
</dbReference>
<dbReference type="EMBL" id="FZOY01000008">
    <property type="protein sequence ID" value="SNT23890.1"/>
    <property type="molecule type" value="Genomic_DNA"/>
</dbReference>
<name>A0A239L0Q4_9RHOB</name>
<dbReference type="EC" id="1.8.4.11" evidence="4"/>
<proteinExistence type="inferred from homology"/>
<dbReference type="HAMAP" id="MF_01401">
    <property type="entry name" value="MsrA"/>
    <property type="match status" value="1"/>
</dbReference>
<dbReference type="NCBIfam" id="TIGR00401">
    <property type="entry name" value="msrA"/>
    <property type="match status" value="1"/>
</dbReference>
<evidence type="ECO:0000256" key="4">
    <source>
        <dbReference type="HAMAP-Rule" id="MF_01401"/>
    </source>
</evidence>
<dbReference type="GO" id="GO:0008113">
    <property type="term" value="F:peptide-methionine (S)-S-oxide reductase activity"/>
    <property type="evidence" value="ECO:0007669"/>
    <property type="project" value="UniProtKB-UniRule"/>
</dbReference>